<protein>
    <submittedName>
        <fullName evidence="1">Glycoside hydrolase family 65</fullName>
    </submittedName>
</protein>
<accession>A0AAX3N1P5</accession>
<dbReference type="EMBL" id="CP118101">
    <property type="protein sequence ID" value="WDH83502.1"/>
    <property type="molecule type" value="Genomic_DNA"/>
</dbReference>
<keyword evidence="1" id="KW-0378">Hydrolase</keyword>
<dbReference type="RefSeq" id="WP_274359585.1">
    <property type="nucleotide sequence ID" value="NZ_CP118101.1"/>
</dbReference>
<dbReference type="Gene3D" id="1.50.10.10">
    <property type="match status" value="1"/>
</dbReference>
<dbReference type="InterPro" id="IPR012341">
    <property type="entry name" value="6hp_glycosidase-like_sf"/>
</dbReference>
<proteinExistence type="predicted"/>
<dbReference type="GO" id="GO:0005975">
    <property type="term" value="P:carbohydrate metabolic process"/>
    <property type="evidence" value="ECO:0007669"/>
    <property type="project" value="InterPro"/>
</dbReference>
<dbReference type="GO" id="GO:0016787">
    <property type="term" value="F:hydrolase activity"/>
    <property type="evidence" value="ECO:0007669"/>
    <property type="project" value="UniProtKB-KW"/>
</dbReference>
<reference evidence="1" key="1">
    <citation type="submission" date="2023-02" db="EMBL/GenBank/DDBJ databases">
        <title>Pathogen: clinical or host-associated sample.</title>
        <authorList>
            <person name="Hergert J."/>
            <person name="Casey R."/>
            <person name="Wagner J."/>
            <person name="Young E.L."/>
            <person name="Oakeson K.F."/>
        </authorList>
    </citation>
    <scope>NUCLEOTIDE SEQUENCE</scope>
    <source>
        <strain evidence="1">2022CK-00830</strain>
    </source>
</reference>
<dbReference type="SUPFAM" id="SSF48208">
    <property type="entry name" value="Six-hairpin glycosidases"/>
    <property type="match status" value="1"/>
</dbReference>
<sequence>MQKIDRKSLVTRHNPVLRQAETLSPLSVGNGEFAYTVDVTGMQSFPEEYKFPLGTQSNWGWHSTGGHDLYRYEDVKLRSFETHGRQVGYATDAAGQEEVFHWLRQNPHRVQLGVIGLELLSSEGSRIRLQDLGDIEQELDLWTGIITSRFCVEGVPVTVLTSCHDRLDQIGLTVESELIEQGRLFVSVRFPAPHPQSRGWGSSIGLNWEIKEEHKSELHHADQHGAEIRRIMDEDKYVVKLAWTDGELVQLGRHAYRLVPNRSLSQLDLTVCYAPSADEVKELASAEAIRSSSGVHWEQFWKSGGAIELAGSRDPRAAELERRIILSQYQTALHSAGTIPPQETGLMYNSWFGKPHLEMHWWHAAHFAQWGRIHLLERSLSWYDKILPKARELAVSQGYTGARWPKMVGPEGDQSPSSVATLLIWQQPHPIDLAYLCYQANPGEAVLERYKEIVMETAEFMASFAVWDEPGQRYVLGPPVIPAQENHRGSETMNPVYELEYWRHGLEIALLWRERLGLTDEPKWRHVLEHLSVPEPVNGVYEAHELCTDTYTRANIDHPSMLAALGVLPGKLIDRSVMLSTLHRVREAWRWETSWGWDFPTAAMTAARLGEGDFAVDMLLMDQVKNTYLKNGHNYQRDDLLAYLPGNGGLLAAVALMAAGWIDGPNGDAPGFPQDGSWTVKQEGLVQRL</sequence>
<gene>
    <name evidence="1" type="ORF">PUW23_04460</name>
</gene>
<dbReference type="Proteomes" id="UP001220962">
    <property type="component" value="Chromosome"/>
</dbReference>
<dbReference type="AlphaFoldDB" id="A0AAX3N1P5"/>
<evidence type="ECO:0000313" key="1">
    <source>
        <dbReference type="EMBL" id="WDH83502.1"/>
    </source>
</evidence>
<organism evidence="1 2">
    <name type="scientific">Paenibacillus urinalis</name>
    <dbReference type="NCBI Taxonomy" id="521520"/>
    <lineage>
        <taxon>Bacteria</taxon>
        <taxon>Bacillati</taxon>
        <taxon>Bacillota</taxon>
        <taxon>Bacilli</taxon>
        <taxon>Bacillales</taxon>
        <taxon>Paenibacillaceae</taxon>
        <taxon>Paenibacillus</taxon>
    </lineage>
</organism>
<name>A0AAX3N1P5_9BACL</name>
<dbReference type="InterPro" id="IPR008928">
    <property type="entry name" value="6-hairpin_glycosidase_sf"/>
</dbReference>
<evidence type="ECO:0000313" key="2">
    <source>
        <dbReference type="Proteomes" id="UP001220962"/>
    </source>
</evidence>